<reference evidence="2" key="1">
    <citation type="journal article" date="2023" name="Int. J. Syst. Evol. Microbiol.">
        <title>Mesoterricola silvestris gen. nov., sp. nov., Mesoterricola sediminis sp. nov., Geothrix oryzae sp. nov., Geothrix edaphica sp. nov., Geothrix rubra sp. nov., and Geothrix limicola sp. nov., six novel members of Acidobacteriota isolated from soils.</title>
        <authorList>
            <person name="Itoh H."/>
            <person name="Sugisawa Y."/>
            <person name="Mise K."/>
            <person name="Xu Z."/>
            <person name="Kuniyasu M."/>
            <person name="Ushijima N."/>
            <person name="Kawano K."/>
            <person name="Kobayashi E."/>
            <person name="Shiratori Y."/>
            <person name="Masuda Y."/>
            <person name="Senoo K."/>
        </authorList>
    </citation>
    <scope>NUCLEOTIDE SEQUENCE</scope>
    <source>
        <strain evidence="2">W786</strain>
    </source>
</reference>
<evidence type="ECO:0008006" key="4">
    <source>
        <dbReference type="Google" id="ProtNLM"/>
    </source>
</evidence>
<proteinExistence type="predicted"/>
<accession>A0AA48GXW1</accession>
<dbReference type="AlphaFoldDB" id="A0AA48GXW1"/>
<evidence type="ECO:0000313" key="3">
    <source>
        <dbReference type="Proteomes" id="UP001228113"/>
    </source>
</evidence>
<protein>
    <recommendedName>
        <fullName evidence="4">Ribbon-helix-helix protein, CopG family</fullName>
    </recommendedName>
</protein>
<evidence type="ECO:0000256" key="1">
    <source>
        <dbReference type="SAM" id="MobiDB-lite"/>
    </source>
</evidence>
<evidence type="ECO:0000313" key="2">
    <source>
        <dbReference type="EMBL" id="BDU76410.1"/>
    </source>
</evidence>
<feature type="compositionally biased region" description="Basic and acidic residues" evidence="1">
    <location>
        <begin position="18"/>
        <end position="27"/>
    </location>
</feature>
<dbReference type="EMBL" id="AP027081">
    <property type="protein sequence ID" value="BDU76410.1"/>
    <property type="molecule type" value="Genomic_DNA"/>
</dbReference>
<dbReference type="KEGG" id="msea:METESE_13680"/>
<name>A0AA48GXW1_9BACT</name>
<feature type="region of interest" description="Disordered" evidence="1">
    <location>
        <begin position="1"/>
        <end position="27"/>
    </location>
</feature>
<dbReference type="Proteomes" id="UP001228113">
    <property type="component" value="Chromosome"/>
</dbReference>
<organism evidence="2 3">
    <name type="scientific">Mesoterricola sediminis</name>
    <dbReference type="NCBI Taxonomy" id="2927980"/>
    <lineage>
        <taxon>Bacteria</taxon>
        <taxon>Pseudomonadati</taxon>
        <taxon>Acidobacteriota</taxon>
        <taxon>Holophagae</taxon>
        <taxon>Holophagales</taxon>
        <taxon>Holophagaceae</taxon>
        <taxon>Mesoterricola</taxon>
    </lineage>
</organism>
<keyword evidence="3" id="KW-1185">Reference proteome</keyword>
<gene>
    <name evidence="2" type="ORF">METESE_13680</name>
</gene>
<sequence>MAVAKNPGAGRGAGGGRPRREGEVEEVRLRLSPQVAGQLRDLAEARGVPAWRLVEDLVSQAPKGVPGMETPSLPPAALEIAKEAAAFLAAQEDRGAALAALRRAWSQALALAQAKREMGE</sequence>